<comment type="caution">
    <text evidence="1">The sequence shown here is derived from an EMBL/GenBank/DDBJ whole genome shotgun (WGS) entry which is preliminary data.</text>
</comment>
<dbReference type="AlphaFoldDB" id="A0A5N5F4K1"/>
<sequence length="76" mass="9170">MSSFSEQEFIARYRSNLNRFPRSQNFWDAKVTSRVNEKLALRLLDIGFTSIEIDLREELFRPVHHRIRVLPLFDFV</sequence>
<reference evidence="1 2" key="3">
    <citation type="submission" date="2019-11" db="EMBL/GenBank/DDBJ databases">
        <title>A de novo genome assembly of a pear dwarfing rootstock.</title>
        <authorList>
            <person name="Wang F."/>
            <person name="Wang J."/>
            <person name="Li S."/>
            <person name="Zhang Y."/>
            <person name="Fang M."/>
            <person name="Ma L."/>
            <person name="Zhao Y."/>
            <person name="Jiang S."/>
        </authorList>
    </citation>
    <scope>NUCLEOTIDE SEQUENCE [LARGE SCALE GENOMIC DNA]</scope>
    <source>
        <strain evidence="1">S2</strain>
        <tissue evidence="1">Leaf</tissue>
    </source>
</reference>
<dbReference type="OrthoDB" id="1557988at2759"/>
<dbReference type="Proteomes" id="UP000327157">
    <property type="component" value="Chromosome 1"/>
</dbReference>
<gene>
    <name evidence="1" type="ORF">D8674_000817</name>
</gene>
<protein>
    <submittedName>
        <fullName evidence="1">Uncharacterized protein</fullName>
    </submittedName>
</protein>
<reference evidence="1 2" key="1">
    <citation type="submission" date="2019-09" db="EMBL/GenBank/DDBJ databases">
        <authorList>
            <person name="Ou C."/>
        </authorList>
    </citation>
    <scope>NUCLEOTIDE SEQUENCE [LARGE SCALE GENOMIC DNA]</scope>
    <source>
        <strain evidence="1">S2</strain>
        <tissue evidence="1">Leaf</tissue>
    </source>
</reference>
<accession>A0A5N5F4K1</accession>
<proteinExistence type="predicted"/>
<keyword evidence="2" id="KW-1185">Reference proteome</keyword>
<dbReference type="EMBL" id="SMOL01000768">
    <property type="protein sequence ID" value="KAB2597897.1"/>
    <property type="molecule type" value="Genomic_DNA"/>
</dbReference>
<evidence type="ECO:0000313" key="1">
    <source>
        <dbReference type="EMBL" id="KAB2597897.1"/>
    </source>
</evidence>
<reference evidence="2" key="2">
    <citation type="submission" date="2019-10" db="EMBL/GenBank/DDBJ databases">
        <title>A de novo genome assembly of a pear dwarfing rootstock.</title>
        <authorList>
            <person name="Wang F."/>
            <person name="Wang J."/>
            <person name="Li S."/>
            <person name="Zhang Y."/>
            <person name="Fang M."/>
            <person name="Ma L."/>
            <person name="Zhao Y."/>
            <person name="Jiang S."/>
        </authorList>
    </citation>
    <scope>NUCLEOTIDE SEQUENCE [LARGE SCALE GENOMIC DNA]</scope>
</reference>
<organism evidence="1 2">
    <name type="scientific">Pyrus ussuriensis x Pyrus communis</name>
    <dbReference type="NCBI Taxonomy" id="2448454"/>
    <lineage>
        <taxon>Eukaryota</taxon>
        <taxon>Viridiplantae</taxon>
        <taxon>Streptophyta</taxon>
        <taxon>Embryophyta</taxon>
        <taxon>Tracheophyta</taxon>
        <taxon>Spermatophyta</taxon>
        <taxon>Magnoliopsida</taxon>
        <taxon>eudicotyledons</taxon>
        <taxon>Gunneridae</taxon>
        <taxon>Pentapetalae</taxon>
        <taxon>rosids</taxon>
        <taxon>fabids</taxon>
        <taxon>Rosales</taxon>
        <taxon>Rosaceae</taxon>
        <taxon>Amygdaloideae</taxon>
        <taxon>Maleae</taxon>
        <taxon>Pyrus</taxon>
    </lineage>
</organism>
<name>A0A5N5F4K1_9ROSA</name>
<evidence type="ECO:0000313" key="2">
    <source>
        <dbReference type="Proteomes" id="UP000327157"/>
    </source>
</evidence>